<accession>A0AA86N3T7</accession>
<keyword evidence="3" id="KW-1185">Reference proteome</keyword>
<proteinExistence type="predicted"/>
<evidence type="ECO:0000313" key="3">
    <source>
        <dbReference type="Proteomes" id="UP001642409"/>
    </source>
</evidence>
<protein>
    <submittedName>
        <fullName evidence="2">Hypothetical_protein</fullName>
    </submittedName>
</protein>
<gene>
    <name evidence="2" type="ORF">HINF_LOCUS58888</name>
    <name evidence="1" type="ORF">HINF_LOCUS87</name>
</gene>
<reference evidence="2 3" key="2">
    <citation type="submission" date="2024-07" db="EMBL/GenBank/DDBJ databases">
        <authorList>
            <person name="Akdeniz Z."/>
        </authorList>
    </citation>
    <scope>NUCLEOTIDE SEQUENCE [LARGE SCALE GENOMIC DNA]</scope>
</reference>
<evidence type="ECO:0000313" key="2">
    <source>
        <dbReference type="EMBL" id="CAL6078408.1"/>
    </source>
</evidence>
<evidence type="ECO:0000313" key="1">
    <source>
        <dbReference type="EMBL" id="CAI9912442.1"/>
    </source>
</evidence>
<dbReference type="EMBL" id="CATOUU010000002">
    <property type="protein sequence ID" value="CAI9912442.1"/>
    <property type="molecule type" value="Genomic_DNA"/>
</dbReference>
<dbReference type="AlphaFoldDB" id="A0AA86N3T7"/>
<dbReference type="EMBL" id="CAXDID020000334">
    <property type="protein sequence ID" value="CAL6078408.1"/>
    <property type="molecule type" value="Genomic_DNA"/>
</dbReference>
<reference evidence="1" key="1">
    <citation type="submission" date="2023-06" db="EMBL/GenBank/DDBJ databases">
        <authorList>
            <person name="Kurt Z."/>
        </authorList>
    </citation>
    <scope>NUCLEOTIDE SEQUENCE</scope>
</reference>
<organism evidence="1">
    <name type="scientific">Hexamita inflata</name>
    <dbReference type="NCBI Taxonomy" id="28002"/>
    <lineage>
        <taxon>Eukaryota</taxon>
        <taxon>Metamonada</taxon>
        <taxon>Diplomonadida</taxon>
        <taxon>Hexamitidae</taxon>
        <taxon>Hexamitinae</taxon>
        <taxon>Hexamita</taxon>
    </lineage>
</organism>
<comment type="caution">
    <text evidence="1">The sequence shown here is derived from an EMBL/GenBank/DDBJ whole genome shotgun (WGS) entry which is preliminary data.</text>
</comment>
<sequence length="253" mass="29630">MLSNELPSLSQSQKQTLDELVWDLTRITDQRFRAALYSTINQIDEDFDSAQTIQKIKSLEPLAKQIPINIQCFQAMHVLKLIQYYFIRSGFNILRQVILKYPVHYVPAPLMLSRQQTKRQKRTITICAPLIQIQHKQRIVNKQALVDSFLKQILVTFNRNNLQLVLIKELNNGVFDIDTWLTILKPYKLLSNTLIKLKNNNVTNADVCRCGSQIEINKQRRWQQKRMPSTPLYGITAEDSEDEDKIVYIHEFD</sequence>
<dbReference type="Proteomes" id="UP001642409">
    <property type="component" value="Unassembled WGS sequence"/>
</dbReference>
<name>A0AA86N3T7_9EUKA</name>